<proteinExistence type="inferred from homology"/>
<comment type="similarity">
    <text evidence="3">Belongs to the metallophosphoesterase superfamily. Purple acid phosphatase family.</text>
</comment>
<feature type="region of interest" description="Disordered" evidence="4">
    <location>
        <begin position="415"/>
        <end position="445"/>
    </location>
</feature>
<organism evidence="8 9">
    <name type="scientific">Pomacea canaliculata</name>
    <name type="common">Golden apple snail</name>
    <dbReference type="NCBI Taxonomy" id="400727"/>
    <lineage>
        <taxon>Eukaryota</taxon>
        <taxon>Metazoa</taxon>
        <taxon>Spiralia</taxon>
        <taxon>Lophotrochozoa</taxon>
        <taxon>Mollusca</taxon>
        <taxon>Gastropoda</taxon>
        <taxon>Caenogastropoda</taxon>
        <taxon>Architaenioglossa</taxon>
        <taxon>Ampullarioidea</taxon>
        <taxon>Ampullariidae</taxon>
        <taxon>Pomacea</taxon>
    </lineage>
</organism>
<dbReference type="InterPro" id="IPR015914">
    <property type="entry name" value="PAPs_N"/>
</dbReference>
<keyword evidence="2" id="KW-0325">Glycoprotein</keyword>
<dbReference type="InterPro" id="IPR041792">
    <property type="entry name" value="MPP_PAP"/>
</dbReference>
<feature type="compositionally biased region" description="Polar residues" evidence="4">
    <location>
        <begin position="415"/>
        <end position="443"/>
    </location>
</feature>
<dbReference type="InterPro" id="IPR004843">
    <property type="entry name" value="Calcineurin-like_PHP"/>
</dbReference>
<dbReference type="InterPro" id="IPR025733">
    <property type="entry name" value="PAPs_C"/>
</dbReference>
<dbReference type="EMBL" id="PZQS01000008">
    <property type="protein sequence ID" value="PVD25439.1"/>
    <property type="molecule type" value="Genomic_DNA"/>
</dbReference>
<dbReference type="Pfam" id="PF00149">
    <property type="entry name" value="Metallophos"/>
    <property type="match status" value="2"/>
</dbReference>
<dbReference type="GO" id="GO:0046872">
    <property type="term" value="F:metal ion binding"/>
    <property type="evidence" value="ECO:0007669"/>
    <property type="project" value="InterPro"/>
</dbReference>
<protein>
    <recommendedName>
        <fullName evidence="3">Purple acid phosphatase</fullName>
        <ecNumber evidence="3">3.1.3.2</ecNumber>
    </recommendedName>
</protein>
<dbReference type="Pfam" id="PF16656">
    <property type="entry name" value="Pur_ac_phosph_N"/>
    <property type="match status" value="2"/>
</dbReference>
<feature type="chain" id="PRO_5015368445" description="Purple acid phosphatase" evidence="3">
    <location>
        <begin position="26"/>
        <end position="880"/>
    </location>
</feature>
<keyword evidence="1 3" id="KW-0732">Signal</keyword>
<dbReference type="CDD" id="cd00839">
    <property type="entry name" value="MPP_PAPs"/>
    <property type="match status" value="2"/>
</dbReference>
<dbReference type="PANTHER" id="PTHR45867">
    <property type="entry name" value="PURPLE ACID PHOSPHATASE"/>
    <property type="match status" value="1"/>
</dbReference>
<evidence type="ECO:0000256" key="1">
    <source>
        <dbReference type="ARBA" id="ARBA00022729"/>
    </source>
</evidence>
<feature type="domain" description="Calcineurin-like phosphoesterase" evidence="5">
    <location>
        <begin position="120"/>
        <end position="277"/>
    </location>
</feature>
<evidence type="ECO:0000313" key="9">
    <source>
        <dbReference type="Proteomes" id="UP000245119"/>
    </source>
</evidence>
<feature type="domain" description="Purple acid phosphatase N-terminal" evidence="7">
    <location>
        <begin position="25"/>
        <end position="99"/>
    </location>
</feature>
<accession>A0A2T7NW89</accession>
<dbReference type="EC" id="3.1.3.2" evidence="3"/>
<keyword evidence="3" id="KW-0378">Hydrolase</keyword>
<feature type="domain" description="Calcineurin-like phosphoesterase" evidence="5">
    <location>
        <begin position="594"/>
        <end position="777"/>
    </location>
</feature>
<dbReference type="SUPFAM" id="SSF49363">
    <property type="entry name" value="Purple acid phosphatase, N-terminal domain"/>
    <property type="match status" value="2"/>
</dbReference>
<evidence type="ECO:0000259" key="6">
    <source>
        <dbReference type="Pfam" id="PF14008"/>
    </source>
</evidence>
<comment type="caution">
    <text evidence="8">The sequence shown here is derived from an EMBL/GenBank/DDBJ whole genome shotgun (WGS) entry which is preliminary data.</text>
</comment>
<name>A0A2T7NW89_POMCA</name>
<dbReference type="Proteomes" id="UP000245119">
    <property type="component" value="Linkage Group LG8"/>
</dbReference>
<keyword evidence="9" id="KW-1185">Reference proteome</keyword>
<dbReference type="OrthoDB" id="45007at2759"/>
<dbReference type="PANTHER" id="PTHR45867:SF3">
    <property type="entry name" value="ACID PHOSPHATASE TYPE 7"/>
    <property type="match status" value="1"/>
</dbReference>
<feature type="signal peptide" evidence="3">
    <location>
        <begin position="1"/>
        <end position="25"/>
    </location>
</feature>
<reference evidence="8 9" key="1">
    <citation type="submission" date="2018-04" db="EMBL/GenBank/DDBJ databases">
        <title>The genome of golden apple snail Pomacea canaliculata provides insight into stress tolerance and invasive adaptation.</title>
        <authorList>
            <person name="Liu C."/>
            <person name="Liu B."/>
            <person name="Ren Y."/>
            <person name="Zhang Y."/>
            <person name="Wang H."/>
            <person name="Li S."/>
            <person name="Jiang F."/>
            <person name="Yin L."/>
            <person name="Zhang G."/>
            <person name="Qian W."/>
            <person name="Fan W."/>
        </authorList>
    </citation>
    <scope>NUCLEOTIDE SEQUENCE [LARGE SCALE GENOMIC DNA]</scope>
    <source>
        <strain evidence="8">SZHN2017</strain>
        <tissue evidence="8">Muscle</tissue>
    </source>
</reference>
<evidence type="ECO:0000313" key="8">
    <source>
        <dbReference type="EMBL" id="PVD25439.1"/>
    </source>
</evidence>
<comment type="catalytic activity">
    <reaction evidence="3">
        <text>a phosphate monoester + H2O = an alcohol + phosphate</text>
        <dbReference type="Rhea" id="RHEA:15017"/>
        <dbReference type="ChEBI" id="CHEBI:15377"/>
        <dbReference type="ChEBI" id="CHEBI:30879"/>
        <dbReference type="ChEBI" id="CHEBI:43474"/>
        <dbReference type="ChEBI" id="CHEBI:67140"/>
        <dbReference type="EC" id="3.1.3.2"/>
    </reaction>
</comment>
<dbReference type="InterPro" id="IPR029052">
    <property type="entry name" value="Metallo-depent_PP-like"/>
</dbReference>
<gene>
    <name evidence="8" type="ORF">C0Q70_13095</name>
</gene>
<sequence length="880" mass="99326">MGFGWSTHAVLLVLVLPAVLGSVYPEQVHLSYTDKPSEMVVTWVTQDKTKESKVRFGQSSLEYTAEGHTTTFVDGGSQHRKIYIHRARLHGLKPGESYEGWSKQFNFRAMKDGSDWSPKMMVYGDMGSRNDRALPYLQHNAHTGHFDAVLHVGDFAYDMHDDDARVGDDFMRQIEPIAAYVPYMTCVGNHEIAYDFGNYRHRFTMPGGDGTGMYFSWNIGPAHIISFNTEVYYYQSATTEQHQTTIRNGTAAFWPNLEDLFYKYGVDVEFYAHEHSYERLLPVYKGKVCGGSSEPYTNPRAPVHIITGSAGDKEGQDRFQYHPAAWSAFRSDDYGFTVMDIVNSTHLTLHQVSSDKGGQVIDSMVLIKEKHGAGSYTCDSAYIHTSFREKAWHHPRCRLLTASADGAAVTTITDKTSINSTRQKASTDSDASFSRTRGTQSPATRKMGFGWNTSPVLLMLIMPAVWGLKNVPPEQVHLSYTGNSTEMVVTWVTQDTTSTSTVMYGLSDLNLTASGSMTTFVDGGSQHRKLYIHRVTLTGLLPGHKYAPLALCDVLASGILYHRLLLEILSGHLIPRICRRHRAMKDGSDWSPKMMVYGDMGSRNDRALPYLQHNAHTGHFDAVLHVGDFAYDMHDNNARVGDDFMRQIEPIAAYVPYMTCVGNHEYAYWNIGPAHIISFNTEVYYYQYATTHNIKRQYDWLEADLKEANQPANRAARPWIITMGHRPMYCSNDDDDEMCRNPANPIRNGIAAFWPNLEDLFYKYGVDVEFYAHEHSYERLLPVYKGKVTQKTLFEPYTNPRSPVHIITGSAGDKEGQEKFLHHPAAWSAFRSDDYGFTVMDIVNSTHLTLQQVSSDKNGHVIDSIVLIKDKHGAGLYNCV</sequence>
<dbReference type="AlphaFoldDB" id="A0A2T7NW89"/>
<evidence type="ECO:0000259" key="5">
    <source>
        <dbReference type="Pfam" id="PF00149"/>
    </source>
</evidence>
<feature type="domain" description="Purple acid phosphatase N-terminal" evidence="7">
    <location>
        <begin position="473"/>
        <end position="546"/>
    </location>
</feature>
<dbReference type="Gene3D" id="3.60.21.10">
    <property type="match status" value="4"/>
</dbReference>
<feature type="domain" description="Purple acid phosphatase C-terminal" evidence="6">
    <location>
        <begin position="802"/>
        <end position="864"/>
    </location>
</feature>
<evidence type="ECO:0000256" key="3">
    <source>
        <dbReference type="RuleBase" id="RU361203"/>
    </source>
</evidence>
<dbReference type="InterPro" id="IPR008963">
    <property type="entry name" value="Purple_acid_Pase-like_N"/>
</dbReference>
<evidence type="ECO:0000256" key="4">
    <source>
        <dbReference type="SAM" id="MobiDB-lite"/>
    </source>
</evidence>
<dbReference type="Gene3D" id="2.60.40.380">
    <property type="entry name" value="Purple acid phosphatase-like, N-terminal"/>
    <property type="match status" value="2"/>
</dbReference>
<evidence type="ECO:0000259" key="7">
    <source>
        <dbReference type="Pfam" id="PF16656"/>
    </source>
</evidence>
<feature type="domain" description="Purple acid phosphatase C-terminal" evidence="6">
    <location>
        <begin position="301"/>
        <end position="363"/>
    </location>
</feature>
<dbReference type="SUPFAM" id="SSF56300">
    <property type="entry name" value="Metallo-dependent phosphatases"/>
    <property type="match status" value="2"/>
</dbReference>
<evidence type="ECO:0000256" key="2">
    <source>
        <dbReference type="ARBA" id="ARBA00023180"/>
    </source>
</evidence>
<dbReference type="Pfam" id="PF14008">
    <property type="entry name" value="Metallophos_C"/>
    <property type="match status" value="2"/>
</dbReference>
<dbReference type="GO" id="GO:0003993">
    <property type="term" value="F:acid phosphatase activity"/>
    <property type="evidence" value="ECO:0007669"/>
    <property type="project" value="UniProtKB-EC"/>
</dbReference>